<comment type="caution">
    <text evidence="2">The sequence shown here is derived from an EMBL/GenBank/DDBJ whole genome shotgun (WGS) entry which is preliminary data.</text>
</comment>
<evidence type="ECO:0000313" key="3">
    <source>
        <dbReference type="Proteomes" id="UP000236340"/>
    </source>
</evidence>
<dbReference type="PANTHER" id="PTHR43539:SF78">
    <property type="entry name" value="FLAVIN-CONTAINING MONOOXYGENASE"/>
    <property type="match status" value="1"/>
</dbReference>
<dbReference type="GO" id="GO:0004497">
    <property type="term" value="F:monooxygenase activity"/>
    <property type="evidence" value="ECO:0007669"/>
    <property type="project" value="TreeGrafter"/>
</dbReference>
<sequence length="370" mass="40374">MSEQSYEVLVVGAGPAGVAAAYLCHQQGISYLLIESGMRVFQGIATTYPAGKNVFASRPKDSEEPFRVEALQPPEKPVTVEKYLQYVEHFVEHEQLNLQLETQFVEVAEDRGGYLVTTSRGSLRAKRIILAFGSSIPKELTVYGDAKMVAKTLDDPQKYVGVRTLVIGGGNTAADVISSILRAKREAEDDQPVYWAHIAETFDVNKETAQRLGEEILLGGHVRLLPGAQPRIGEVDKHGVDRLVIRTSEVRQSDGIEIYNALSFPMQNVLACIGSQGPLPIFDQLGLQSIACAEGVCRVAKEGDRLLLLTADFESTRKGIYVIGGGISPSYMCISGSSIQEQKHPNLIHTAINDAYRVVTAISAKLTTRD</sequence>
<accession>A0A2K2HAY9</accession>
<evidence type="ECO:0000313" key="2">
    <source>
        <dbReference type="EMBL" id="PNU20431.1"/>
    </source>
</evidence>
<organism evidence="2 3">
    <name type="scientific">Geothermobacter hydrogeniphilus</name>
    <dbReference type="NCBI Taxonomy" id="1969733"/>
    <lineage>
        <taxon>Bacteria</taxon>
        <taxon>Pseudomonadati</taxon>
        <taxon>Thermodesulfobacteriota</taxon>
        <taxon>Desulfuromonadia</taxon>
        <taxon>Desulfuromonadales</taxon>
        <taxon>Geothermobacteraceae</taxon>
        <taxon>Geothermobacter</taxon>
    </lineage>
</organism>
<dbReference type="Pfam" id="PF13738">
    <property type="entry name" value="Pyr_redox_3"/>
    <property type="match status" value="1"/>
</dbReference>
<dbReference type="PANTHER" id="PTHR43539">
    <property type="entry name" value="FLAVIN-BINDING MONOOXYGENASE-LIKE PROTEIN (AFU_ORTHOLOGUE AFUA_4G09220)"/>
    <property type="match status" value="1"/>
</dbReference>
<dbReference type="InterPro" id="IPR050982">
    <property type="entry name" value="Auxin_biosynth/cation_transpt"/>
</dbReference>
<protein>
    <submittedName>
        <fullName evidence="2">Pyridine nucleotide-disulfide oxidoreductase</fullName>
    </submittedName>
</protein>
<dbReference type="Proteomes" id="UP000236340">
    <property type="component" value="Unassembled WGS sequence"/>
</dbReference>
<dbReference type="GO" id="GO:0050660">
    <property type="term" value="F:flavin adenine dinucleotide binding"/>
    <property type="evidence" value="ECO:0007669"/>
    <property type="project" value="TreeGrafter"/>
</dbReference>
<dbReference type="AlphaFoldDB" id="A0A2K2HAY9"/>
<dbReference type="InterPro" id="IPR036188">
    <property type="entry name" value="FAD/NAD-bd_sf"/>
</dbReference>
<proteinExistence type="predicted"/>
<dbReference type="PRINTS" id="PR00469">
    <property type="entry name" value="PNDRDTASEII"/>
</dbReference>
<name>A0A2K2HAY9_9BACT</name>
<reference evidence="2 3" key="1">
    <citation type="journal article" date="2018" name="Genome Announc.">
        <title>Genome Sequence of Geothermobacter sp. HR-1 Iron Reducer from the Loihi Seamount.</title>
        <authorList>
            <person name="Smith H."/>
            <person name="Abuyen K."/>
            <person name="Tremblay J."/>
            <person name="Savalia P."/>
            <person name="Perez-Rodriguez I."/>
            <person name="Emerson D."/>
            <person name="Tully B."/>
            <person name="Amend J."/>
        </authorList>
    </citation>
    <scope>NUCLEOTIDE SEQUENCE [LARGE SCALE GENOMIC DNA]</scope>
    <source>
        <strain evidence="2 3">HR-1</strain>
    </source>
</reference>
<dbReference type="Gene3D" id="3.50.50.60">
    <property type="entry name" value="FAD/NAD(P)-binding domain"/>
    <property type="match status" value="1"/>
</dbReference>
<keyword evidence="1" id="KW-0560">Oxidoreductase</keyword>
<gene>
    <name evidence="2" type="ORF">C2E25_07670</name>
</gene>
<dbReference type="OrthoDB" id="9778740at2"/>
<dbReference type="SUPFAM" id="SSF51905">
    <property type="entry name" value="FAD/NAD(P)-binding domain"/>
    <property type="match status" value="1"/>
</dbReference>
<dbReference type="PRINTS" id="PR00368">
    <property type="entry name" value="FADPNR"/>
</dbReference>
<dbReference type="RefSeq" id="WP_103115172.1">
    <property type="nucleotide sequence ID" value="NZ_PPFX01000013.1"/>
</dbReference>
<dbReference type="EMBL" id="PPFX01000013">
    <property type="protein sequence ID" value="PNU20431.1"/>
    <property type="molecule type" value="Genomic_DNA"/>
</dbReference>
<evidence type="ECO:0000256" key="1">
    <source>
        <dbReference type="ARBA" id="ARBA00023002"/>
    </source>
</evidence>